<dbReference type="KEGG" id="talb:FTW19_21860"/>
<sequence length="306" mass="34465">MTPGAACTARCLLTETQPSQAGRARFCRLFFFQNSSGKDRSLTTHTRRQFLLESSAAVAASLLPSSLFAQPAAAETPKIPNRDTTLKFNPDGTPRPFAGNTVICHLPVQSAMRDAMATLHQELKRASYHTKLGLTSTDSYHMTIFPGANDLDRSAYGWPSYVPSDAPIEVCTRMVGERIAKKQFACQLPLRVRVDQEYTINYPMACSLRLVGADAEEGRKLRSLRDQLAEVFGFRLRDHAEYQFHMTMSYQMVPFTAEERSAYRDLMRVHIKRIAEAVPVLELGIPEFCSFPDMFRFEPQHLLVCS</sequence>
<evidence type="ECO:0000259" key="1">
    <source>
        <dbReference type="Pfam" id="PF08975"/>
    </source>
</evidence>
<protein>
    <submittedName>
        <fullName evidence="2">DUF1868 domain-containing protein</fullName>
    </submittedName>
</protein>
<proteinExistence type="predicted"/>
<dbReference type="EMBL" id="CP042806">
    <property type="protein sequence ID" value="QEE30394.1"/>
    <property type="molecule type" value="Genomic_DNA"/>
</dbReference>
<dbReference type="Gene3D" id="3.90.1140.10">
    <property type="entry name" value="Cyclic phosphodiesterase"/>
    <property type="match status" value="1"/>
</dbReference>
<evidence type="ECO:0000313" key="3">
    <source>
        <dbReference type="Proteomes" id="UP000321820"/>
    </source>
</evidence>
<dbReference type="AlphaFoldDB" id="A0A5B9EFG7"/>
<organism evidence="2 3">
    <name type="scientific">Terriglobus albidus</name>
    <dbReference type="NCBI Taxonomy" id="1592106"/>
    <lineage>
        <taxon>Bacteria</taxon>
        <taxon>Pseudomonadati</taxon>
        <taxon>Acidobacteriota</taxon>
        <taxon>Terriglobia</taxon>
        <taxon>Terriglobales</taxon>
        <taxon>Acidobacteriaceae</taxon>
        <taxon>Terriglobus</taxon>
    </lineage>
</organism>
<reference evidence="2 3" key="1">
    <citation type="submission" date="2019-08" db="EMBL/GenBank/DDBJ databases">
        <title>Complete genome sequence of Terriglobus albidus strain ORNL.</title>
        <authorList>
            <person name="Podar M."/>
        </authorList>
    </citation>
    <scope>NUCLEOTIDE SEQUENCE [LARGE SCALE GENOMIC DNA]</scope>
    <source>
        <strain evidence="2 3">ORNL</strain>
    </source>
</reference>
<feature type="domain" description="DUF1868" evidence="1">
    <location>
        <begin position="87"/>
        <end position="196"/>
    </location>
</feature>
<dbReference type="InterPro" id="IPR015069">
    <property type="entry name" value="2H-PEstase_DUF1868"/>
</dbReference>
<dbReference type="OrthoDB" id="151828at2"/>
<dbReference type="PROSITE" id="PS51318">
    <property type="entry name" value="TAT"/>
    <property type="match status" value="1"/>
</dbReference>
<dbReference type="Proteomes" id="UP000321820">
    <property type="component" value="Chromosome"/>
</dbReference>
<name>A0A5B9EFG7_9BACT</name>
<gene>
    <name evidence="2" type="ORF">FTW19_21860</name>
</gene>
<evidence type="ECO:0000313" key="2">
    <source>
        <dbReference type="EMBL" id="QEE30394.1"/>
    </source>
</evidence>
<accession>A0A5B9EFG7</accession>
<dbReference type="SUPFAM" id="SSF55144">
    <property type="entry name" value="LigT-like"/>
    <property type="match status" value="1"/>
</dbReference>
<dbReference type="InterPro" id="IPR006311">
    <property type="entry name" value="TAT_signal"/>
</dbReference>
<dbReference type="InterPro" id="IPR009097">
    <property type="entry name" value="Cyclic_Pdiesterase"/>
</dbReference>
<keyword evidence="3" id="KW-1185">Reference proteome</keyword>
<dbReference type="Pfam" id="PF08975">
    <property type="entry name" value="2H-phosphodiest"/>
    <property type="match status" value="1"/>
</dbReference>